<feature type="region of interest" description="Disordered" evidence="9">
    <location>
        <begin position="834"/>
        <end position="893"/>
    </location>
</feature>
<evidence type="ECO:0000313" key="12">
    <source>
        <dbReference type="Proteomes" id="UP000281406"/>
    </source>
</evidence>
<feature type="compositionally biased region" description="Acidic residues" evidence="9">
    <location>
        <begin position="687"/>
        <end position="705"/>
    </location>
</feature>
<keyword evidence="2" id="KW-0479">Metal-binding</keyword>
<feature type="compositionally biased region" description="Polar residues" evidence="9">
    <location>
        <begin position="847"/>
        <end position="865"/>
    </location>
</feature>
<dbReference type="FunFam" id="3.30.160.60:FF:002871">
    <property type="entry name" value="Zinc finger protein 142"/>
    <property type="match status" value="1"/>
</dbReference>
<keyword evidence="3" id="KW-0677">Repeat</keyword>
<evidence type="ECO:0000256" key="8">
    <source>
        <dbReference type="PROSITE-ProRule" id="PRU00042"/>
    </source>
</evidence>
<dbReference type="FunFam" id="3.30.160.60:FF:001657">
    <property type="entry name" value="Zinc finger protein 142"/>
    <property type="match status" value="1"/>
</dbReference>
<feature type="domain" description="C2H2-type" evidence="10">
    <location>
        <begin position="1416"/>
        <end position="1444"/>
    </location>
</feature>
<feature type="domain" description="C2H2-type" evidence="10">
    <location>
        <begin position="1360"/>
        <end position="1387"/>
    </location>
</feature>
<dbReference type="Pfam" id="PF23574">
    <property type="entry name" value="zf-C2H2_ZNF142_18"/>
    <property type="match status" value="1"/>
</dbReference>
<feature type="compositionally biased region" description="Basic and acidic residues" evidence="9">
    <location>
        <begin position="559"/>
        <end position="568"/>
    </location>
</feature>
<feature type="region of interest" description="Disordered" evidence="9">
    <location>
        <begin position="680"/>
        <end position="726"/>
    </location>
</feature>
<dbReference type="GO" id="GO:0005634">
    <property type="term" value="C:nucleus"/>
    <property type="evidence" value="ECO:0007669"/>
    <property type="project" value="UniProtKB-SubCell"/>
</dbReference>
<evidence type="ECO:0000256" key="2">
    <source>
        <dbReference type="ARBA" id="ARBA00022723"/>
    </source>
</evidence>
<dbReference type="SUPFAM" id="SSF57184">
    <property type="entry name" value="Growth factor receptor domain"/>
    <property type="match status" value="1"/>
</dbReference>
<feature type="region of interest" description="Disordered" evidence="9">
    <location>
        <begin position="1"/>
        <end position="70"/>
    </location>
</feature>
<dbReference type="FunFam" id="3.30.160.60:FF:002117">
    <property type="entry name" value="Zinc finger protein 142"/>
    <property type="match status" value="1"/>
</dbReference>
<comment type="subcellular location">
    <subcellularLocation>
        <location evidence="1">Nucleus</location>
    </subcellularLocation>
</comment>
<name>A0A3N0YWP7_ANAGA</name>
<keyword evidence="4 8" id="KW-0863">Zinc-finger</keyword>
<evidence type="ECO:0000256" key="5">
    <source>
        <dbReference type="ARBA" id="ARBA00022833"/>
    </source>
</evidence>
<dbReference type="FunFam" id="3.30.160.60:FF:005213">
    <property type="match status" value="1"/>
</dbReference>
<dbReference type="InterPro" id="IPR013087">
    <property type="entry name" value="Znf_C2H2_type"/>
</dbReference>
<keyword evidence="5" id="KW-0862">Zinc</keyword>
<feature type="domain" description="C2H2-type" evidence="10">
    <location>
        <begin position="1332"/>
        <end position="1359"/>
    </location>
</feature>
<feature type="domain" description="C2H2-type" evidence="10">
    <location>
        <begin position="351"/>
        <end position="378"/>
    </location>
</feature>
<feature type="domain" description="C2H2-type" evidence="10">
    <location>
        <begin position="323"/>
        <end position="350"/>
    </location>
</feature>
<dbReference type="SUPFAM" id="SSF57667">
    <property type="entry name" value="beta-beta-alpha zinc fingers"/>
    <property type="match status" value="11"/>
</dbReference>
<dbReference type="Pfam" id="PF23611">
    <property type="entry name" value="zf-C2H2_16"/>
    <property type="match status" value="3"/>
</dbReference>
<feature type="domain" description="C2H2-type" evidence="10">
    <location>
        <begin position="796"/>
        <end position="828"/>
    </location>
</feature>
<dbReference type="OrthoDB" id="6077919at2759"/>
<feature type="domain" description="C2H2-type" evidence="10">
    <location>
        <begin position="85"/>
        <end position="112"/>
    </location>
</feature>
<dbReference type="EMBL" id="RJVU01020258">
    <property type="protein sequence ID" value="ROL50460.1"/>
    <property type="molecule type" value="Genomic_DNA"/>
</dbReference>
<feature type="region of interest" description="Disordered" evidence="9">
    <location>
        <begin position="540"/>
        <end position="585"/>
    </location>
</feature>
<feature type="compositionally biased region" description="Basic and acidic residues" evidence="9">
    <location>
        <begin position="999"/>
        <end position="1011"/>
    </location>
</feature>
<feature type="region of interest" description="Disordered" evidence="9">
    <location>
        <begin position="616"/>
        <end position="645"/>
    </location>
</feature>
<feature type="domain" description="C2H2-type" evidence="10">
    <location>
        <begin position="238"/>
        <end position="262"/>
    </location>
</feature>
<keyword evidence="6" id="KW-0238">DNA-binding</keyword>
<dbReference type="FunFam" id="3.30.160.60:FF:001208">
    <property type="entry name" value="Zinc finger protein 142"/>
    <property type="match status" value="1"/>
</dbReference>
<protein>
    <submittedName>
        <fullName evidence="11">Zinc finger protein 142</fullName>
    </submittedName>
</protein>
<dbReference type="FunFam" id="3.30.160.60:FF:002452">
    <property type="entry name" value="zinc finger protein 142 isoform X4"/>
    <property type="match status" value="1"/>
</dbReference>
<feature type="domain" description="C2H2-type" evidence="10">
    <location>
        <begin position="468"/>
        <end position="496"/>
    </location>
</feature>
<evidence type="ECO:0000256" key="6">
    <source>
        <dbReference type="ARBA" id="ARBA00023125"/>
    </source>
</evidence>
<evidence type="ECO:0000313" key="11">
    <source>
        <dbReference type="EMBL" id="ROL50460.1"/>
    </source>
</evidence>
<organism evidence="11 12">
    <name type="scientific">Anabarilius grahami</name>
    <name type="common">Kanglang fish</name>
    <name type="synonym">Barilius grahami</name>
    <dbReference type="NCBI Taxonomy" id="495550"/>
    <lineage>
        <taxon>Eukaryota</taxon>
        <taxon>Metazoa</taxon>
        <taxon>Chordata</taxon>
        <taxon>Craniata</taxon>
        <taxon>Vertebrata</taxon>
        <taxon>Euteleostomi</taxon>
        <taxon>Actinopterygii</taxon>
        <taxon>Neopterygii</taxon>
        <taxon>Teleostei</taxon>
        <taxon>Ostariophysi</taxon>
        <taxon>Cypriniformes</taxon>
        <taxon>Xenocyprididae</taxon>
        <taxon>Xenocypridinae</taxon>
        <taxon>Xenocypridinae incertae sedis</taxon>
        <taxon>Anabarilius</taxon>
    </lineage>
</organism>
<dbReference type="InterPro" id="IPR036236">
    <property type="entry name" value="Znf_C2H2_sf"/>
</dbReference>
<feature type="region of interest" description="Disordered" evidence="9">
    <location>
        <begin position="1552"/>
        <end position="1571"/>
    </location>
</feature>
<feature type="domain" description="C2H2-type" evidence="10">
    <location>
        <begin position="1140"/>
        <end position="1168"/>
    </location>
</feature>
<dbReference type="PROSITE" id="PS00028">
    <property type="entry name" value="ZINC_FINGER_C2H2_1"/>
    <property type="match status" value="16"/>
</dbReference>
<evidence type="ECO:0000256" key="1">
    <source>
        <dbReference type="ARBA" id="ARBA00004123"/>
    </source>
</evidence>
<feature type="domain" description="C2H2-type" evidence="10">
    <location>
        <begin position="177"/>
        <end position="204"/>
    </location>
</feature>
<accession>A0A3N0YWP7</accession>
<dbReference type="InterPro" id="IPR057828">
    <property type="entry name" value="Znf_C2H2_ZNF142_13th"/>
</dbReference>
<feature type="region of interest" description="Disordered" evidence="9">
    <location>
        <begin position="1525"/>
        <end position="1547"/>
    </location>
</feature>
<feature type="domain" description="C2H2-type" evidence="10">
    <location>
        <begin position="1388"/>
        <end position="1415"/>
    </location>
</feature>
<dbReference type="FunFam" id="3.30.160.60:FF:001062">
    <property type="entry name" value="Zinc finger protein 142"/>
    <property type="match status" value="1"/>
</dbReference>
<keyword evidence="12" id="KW-1185">Reference proteome</keyword>
<gene>
    <name evidence="11" type="ORF">DPX16_21027</name>
</gene>
<proteinExistence type="predicted"/>
<comment type="caution">
    <text evidence="11">The sequence shown here is derived from an EMBL/GenBank/DDBJ whole genome shotgun (WGS) entry which is preliminary data.</text>
</comment>
<dbReference type="Proteomes" id="UP000281406">
    <property type="component" value="Unassembled WGS sequence"/>
</dbReference>
<dbReference type="InterPro" id="IPR009030">
    <property type="entry name" value="Growth_fac_rcpt_cys_sf"/>
</dbReference>
<feature type="domain" description="C2H2-type" evidence="10">
    <location>
        <begin position="1083"/>
        <end position="1111"/>
    </location>
</feature>
<evidence type="ECO:0000259" key="10">
    <source>
        <dbReference type="PROSITE" id="PS50157"/>
    </source>
</evidence>
<dbReference type="GO" id="GO:0003677">
    <property type="term" value="F:DNA binding"/>
    <property type="evidence" value="ECO:0007669"/>
    <property type="project" value="UniProtKB-KW"/>
</dbReference>
<feature type="domain" description="C2H2-type" evidence="10">
    <location>
        <begin position="1112"/>
        <end position="1136"/>
    </location>
</feature>
<feature type="compositionally biased region" description="Low complexity" evidence="9">
    <location>
        <begin position="834"/>
        <end position="846"/>
    </location>
</feature>
<dbReference type="GO" id="GO:0008270">
    <property type="term" value="F:zinc ion binding"/>
    <property type="evidence" value="ECO:0007669"/>
    <property type="project" value="UniProtKB-KW"/>
</dbReference>
<dbReference type="PANTHER" id="PTHR24403:SF109">
    <property type="entry name" value="ZINC FINGER PROTEIN 845-LIKE"/>
    <property type="match status" value="1"/>
</dbReference>
<feature type="domain" description="C2H2-type" evidence="10">
    <location>
        <begin position="113"/>
        <end position="140"/>
    </location>
</feature>
<dbReference type="Pfam" id="PF00096">
    <property type="entry name" value="zf-C2H2"/>
    <property type="match status" value="3"/>
</dbReference>
<dbReference type="PROSITE" id="PS50157">
    <property type="entry name" value="ZINC_FINGER_C2H2_2"/>
    <property type="match status" value="20"/>
</dbReference>
<feature type="domain" description="C2H2-type" evidence="10">
    <location>
        <begin position="1473"/>
        <end position="1500"/>
    </location>
</feature>
<feature type="compositionally biased region" description="Acidic residues" evidence="9">
    <location>
        <begin position="979"/>
        <end position="998"/>
    </location>
</feature>
<dbReference type="FunFam" id="3.30.160.60:FF:000891">
    <property type="entry name" value="Zinc finger protein 142"/>
    <property type="match status" value="1"/>
</dbReference>
<dbReference type="FunFam" id="3.30.160.60:FF:001033">
    <property type="entry name" value="Zinc finger protein 142"/>
    <property type="match status" value="1"/>
</dbReference>
<dbReference type="SMART" id="SM00355">
    <property type="entry name" value="ZnF_C2H2"/>
    <property type="match status" value="35"/>
</dbReference>
<keyword evidence="7" id="KW-0539">Nucleus</keyword>
<feature type="domain" description="C2H2-type" evidence="10">
    <location>
        <begin position="1445"/>
        <end position="1472"/>
    </location>
</feature>
<dbReference type="Gene3D" id="3.30.160.60">
    <property type="entry name" value="Classic Zinc Finger"/>
    <property type="match status" value="21"/>
</dbReference>
<dbReference type="GO" id="GO:0045944">
    <property type="term" value="P:positive regulation of transcription by RNA polymerase II"/>
    <property type="evidence" value="ECO:0007669"/>
    <property type="project" value="TreeGrafter"/>
</dbReference>
<dbReference type="FunFam" id="3.30.160.60:FF:001127">
    <property type="entry name" value="Zinc finger protein 142"/>
    <property type="match status" value="1"/>
</dbReference>
<dbReference type="InterPro" id="IPR056438">
    <property type="entry name" value="Znf-C2H2_CTCF"/>
</dbReference>
<feature type="compositionally biased region" description="Basic residues" evidence="9">
    <location>
        <begin position="39"/>
        <end position="58"/>
    </location>
</feature>
<feature type="compositionally biased region" description="Basic and acidic residues" evidence="9">
    <location>
        <begin position="540"/>
        <end position="550"/>
    </location>
</feature>
<dbReference type="PANTHER" id="PTHR24403">
    <property type="entry name" value="ZINC FINGER PROTEIN"/>
    <property type="match status" value="1"/>
</dbReference>
<evidence type="ECO:0000256" key="9">
    <source>
        <dbReference type="SAM" id="MobiDB-lite"/>
    </source>
</evidence>
<feature type="domain" description="C2H2-type" evidence="10">
    <location>
        <begin position="265"/>
        <end position="293"/>
    </location>
</feature>
<evidence type="ECO:0000256" key="4">
    <source>
        <dbReference type="ARBA" id="ARBA00022771"/>
    </source>
</evidence>
<evidence type="ECO:0000256" key="3">
    <source>
        <dbReference type="ARBA" id="ARBA00022737"/>
    </source>
</evidence>
<dbReference type="FunFam" id="3.30.160.60:FF:000614">
    <property type="entry name" value="Zinc finger protein 142"/>
    <property type="match status" value="1"/>
</dbReference>
<dbReference type="InterPro" id="IPR050688">
    <property type="entry name" value="Zinc_finger/UBP_domain"/>
</dbReference>
<reference evidence="11 12" key="1">
    <citation type="submission" date="2018-10" db="EMBL/GenBank/DDBJ databases">
        <title>Genome assembly for a Yunnan-Guizhou Plateau 3E fish, Anabarilius grahami (Regan), and its evolutionary and genetic applications.</title>
        <authorList>
            <person name="Jiang W."/>
        </authorList>
    </citation>
    <scope>NUCLEOTIDE SEQUENCE [LARGE SCALE GENOMIC DNA]</scope>
    <source>
        <strain evidence="11">AG-KIZ</strain>
        <tissue evidence="11">Muscle</tissue>
    </source>
</reference>
<evidence type="ECO:0000256" key="7">
    <source>
        <dbReference type="ARBA" id="ARBA00023242"/>
    </source>
</evidence>
<feature type="region of interest" description="Disordered" evidence="9">
    <location>
        <begin position="979"/>
        <end position="1015"/>
    </location>
</feature>
<feature type="domain" description="C2H2-type" evidence="10">
    <location>
        <begin position="379"/>
        <end position="406"/>
    </location>
</feature>
<sequence>MDQQEPGCDAEQLMHVENDATDTLEVSSHLKETDMPVQRRSRKSVAKKLKASTKKGKKSAAITHEKSPSKVGHVAEGTEHMFRTHICSECRRCFKTRSHLIEHMRIHFPDPTLQCPTCKHYFTSKSKLRIHMLRETGQKLHQCHLCEYGAVERNSLRRHLASVHGHQEDDAPDGELFKCPTCQKTFSQSQALKSHMKSHNKTQDGQPLLCFHKGCSFQCTEKKQLQKHALDAHQIEAVECRHHACGAFFEKQEDMEKHFRTHQAYHCPHCDFSCSNKSYFQQHKRQGHPGKQELNCSFCPFSTLNPVEFDQHVGHFHANEKTQHCPQCNFVTAHKRVLKRHMLMHTGEKPHKCTQCDFRCRDETYLSKHMLTHSNDKQHMCSECGYVTKWKHYLSVHMRKHAGDLRYKCNQCPYRCHRIDQLNSHKLRHQEKSLICEVCAYSCKRKTELRNHMQLKHSTNADPQTPVYQCKFCPYTTKYRQALHNHENCRHTRTRVFRCALCQYTTFSNTGLFLHKKKSHGYVPGDVGWLEKYAEKEKEQNSADLTHDFFSKTAAPRTSDSEYREETGNTKQSNKTVDDSQDMSINDNEDEAIAATIGRTEEITLVRQVSLGIESAREEASNLSEGHPTDEEQCGTPLFTSQTSTESTQMILAETVNTQDTAFDAQVKSHVEFHTLHTIHQNFPEPSVEDDDVNAGCEDQSDSEDQPPVTETVRSREGQHQDNSVELSASETCLKVMRKQDKDQAKALILEGRVQMLVVQTRDNMHQCSRCSYVTRKQAALIRHCKSSCQVMKAGLRCQECGMKFKQQRSLNTHRLRKCLSLLRGRKKFDFASSVGKSGSCVGSSGNDASIQMQSTTPKSGSLTIQPEPFEVTDSTDSRVQGSAEPEGPQSPIISLVNETDSLTSTSEGGKATVGSRNKLAEVEGSVNDETSGYIEDDGRYTCRKCPFSSVRKVTIDRHCATCSGSTHRVHLAEMGEQFEQEDNPSDSDHDPEEDGANDSERDSGEEERPQNPKPRFSCPNCPFLCHQKRALASHEIKGCLKPDELQCPHCSFVAKSEKSLNHHILGHKKDKKATRGKMSGNLQCNLCSFTCKQKRCLTQHVAVKHEGVRPYRCRFCSFSTIRRYRLEAHESLHTGVGRHSCEICGQTFGTTSRLRLHHQRIHDKKATHFCSLCDYRAYNLNDINRHNLSCHTGDLTYHCSQCNACFSSEVALKQHYNRAHPDANSLSCTQCNFTCSRQAALKAHTQREHSEIKTKDPQDGPEKSKISITHQCLVCSFSTHKRLLLVQHMLDEHEDGPAEEKTLKCDVCGFSCTHQVVFDQHVRSHGGTCLFKCTECEFSTRNKQKITWHIRIHTGEKPYHCEMCNYACADPSRLKYHMRIHMEERKYLCPECGYKCKWVNQLKYHMTKHTGAKPYACEDCEYRTNRADALRIHRETRHRDVRSFICEKCGKAFKTRFLLKTHQRKHSEERPYVCSICQRAFRWPAGLRHHYLSHTNQLPFNCLHCPYRAKQKFQVVKHLQRHHPDLPIQDGVGKDQKTSSMGTQKTWIGEEERQEDGQTALEHMQTARDM</sequence>
<feature type="domain" description="C2H2-type" evidence="10">
    <location>
        <begin position="1198"/>
        <end position="1226"/>
    </location>
</feature>